<dbReference type="Gene3D" id="3.90.1100.10">
    <property type="match status" value="1"/>
</dbReference>
<keyword evidence="6" id="KW-0479">Metal-binding</keyword>
<dbReference type="InterPro" id="IPR037033">
    <property type="entry name" value="DNA-dir_RNAP_su2_hyb_sf"/>
</dbReference>
<dbReference type="GO" id="GO:0006362">
    <property type="term" value="P:transcription elongation by RNA polymerase I"/>
    <property type="evidence" value="ECO:0007669"/>
    <property type="project" value="EnsemblFungi"/>
</dbReference>
<feature type="domain" description="RNA polymerase beta subunit protrusion" evidence="17">
    <location>
        <begin position="42"/>
        <end position="455"/>
    </location>
</feature>
<comment type="function">
    <text evidence="13">DNA-dependent RNA polymerase catalyzes the transcription of DNA into RNA using the four ribonucleoside triphosphates as substrates.</text>
</comment>
<dbReference type="EC" id="2.7.7.6" evidence="13"/>
<evidence type="ECO:0000259" key="19">
    <source>
        <dbReference type="Pfam" id="PF06883"/>
    </source>
</evidence>
<feature type="domain" description="RNA polymerase Rpb2" evidence="16">
    <location>
        <begin position="204"/>
        <end position="403"/>
    </location>
</feature>
<dbReference type="InterPro" id="IPR037034">
    <property type="entry name" value="RNA_pol_Rpb2_2_sf"/>
</dbReference>
<dbReference type="Pfam" id="PF04561">
    <property type="entry name" value="RNA_pol_Rpb2_2"/>
    <property type="match status" value="1"/>
</dbReference>
<dbReference type="Pfam" id="PF04560">
    <property type="entry name" value="RNA_pol_Rpb2_7"/>
    <property type="match status" value="1"/>
</dbReference>
<dbReference type="AlphaFoldDB" id="A0A0F4GH52"/>
<evidence type="ECO:0000256" key="3">
    <source>
        <dbReference type="ARBA" id="ARBA00022478"/>
    </source>
</evidence>
<comment type="caution">
    <text evidence="20">The sequence shown here is derived from an EMBL/GenBank/DDBJ whole genome shotgun (WGS) entry which is preliminary data.</text>
</comment>
<dbReference type="Pfam" id="PF00562">
    <property type="entry name" value="RNA_pol_Rpb2_6"/>
    <property type="match status" value="1"/>
</dbReference>
<keyword evidence="4 13" id="KW-0808">Transferase</keyword>
<feature type="domain" description="DNA-directed RNA polymerase subunit 2 hybrid-binding" evidence="14">
    <location>
        <begin position="702"/>
        <end position="1086"/>
    </location>
</feature>
<evidence type="ECO:0000259" key="14">
    <source>
        <dbReference type="Pfam" id="PF00562"/>
    </source>
</evidence>
<dbReference type="CDD" id="cd00653">
    <property type="entry name" value="RNA_pol_B_RPB2"/>
    <property type="match status" value="1"/>
</dbReference>
<dbReference type="GO" id="GO:0005736">
    <property type="term" value="C:RNA polymerase I complex"/>
    <property type="evidence" value="ECO:0007669"/>
    <property type="project" value="EnsemblFungi"/>
</dbReference>
<evidence type="ECO:0000256" key="12">
    <source>
        <dbReference type="RuleBase" id="RU000434"/>
    </source>
</evidence>
<proteinExistence type="inferred from homology"/>
<dbReference type="PROSITE" id="PS01166">
    <property type="entry name" value="RNA_POL_BETA"/>
    <property type="match status" value="1"/>
</dbReference>
<feature type="domain" description="RNA polymerase Rpb2" evidence="18">
    <location>
        <begin position="491"/>
        <end position="556"/>
    </location>
</feature>
<protein>
    <recommendedName>
        <fullName evidence="13">DNA-directed RNA polymerase subunit beta</fullName>
        <ecNumber evidence="13">2.7.7.6</ecNumber>
    </recommendedName>
</protein>
<dbReference type="Proteomes" id="UP000033647">
    <property type="component" value="Unassembled WGS sequence"/>
</dbReference>
<dbReference type="Pfam" id="PF04563">
    <property type="entry name" value="RNA_pol_Rpb2_1"/>
    <property type="match status" value="1"/>
</dbReference>
<dbReference type="Pfam" id="PF04565">
    <property type="entry name" value="RNA_pol_Rpb2_3"/>
    <property type="match status" value="1"/>
</dbReference>
<dbReference type="Gene3D" id="2.40.270.10">
    <property type="entry name" value="DNA-directed RNA polymerase, subunit 2, domain 6"/>
    <property type="match status" value="1"/>
</dbReference>
<evidence type="ECO:0000256" key="1">
    <source>
        <dbReference type="ARBA" id="ARBA00004604"/>
    </source>
</evidence>
<evidence type="ECO:0000256" key="9">
    <source>
        <dbReference type="ARBA" id="ARBA00023163"/>
    </source>
</evidence>
<dbReference type="InterPro" id="IPR014724">
    <property type="entry name" value="RNA_pol_RPB2_OB-fold"/>
</dbReference>
<evidence type="ECO:0000256" key="4">
    <source>
        <dbReference type="ARBA" id="ARBA00022679"/>
    </source>
</evidence>
<evidence type="ECO:0000256" key="2">
    <source>
        <dbReference type="ARBA" id="ARBA00006835"/>
    </source>
</evidence>
<dbReference type="InterPro" id="IPR007641">
    <property type="entry name" value="RNA_pol_Rpb2_7"/>
</dbReference>
<dbReference type="PANTHER" id="PTHR20856">
    <property type="entry name" value="DNA-DIRECTED RNA POLYMERASE I SUBUNIT 2"/>
    <property type="match status" value="1"/>
</dbReference>
<comment type="catalytic activity">
    <reaction evidence="11">
        <text>RNA(n) + a ribonucleoside 5'-triphosphate = RNA(n+1) + diphosphate</text>
        <dbReference type="Rhea" id="RHEA:21248"/>
        <dbReference type="Rhea" id="RHEA-COMP:14527"/>
        <dbReference type="Rhea" id="RHEA-COMP:17342"/>
        <dbReference type="ChEBI" id="CHEBI:33019"/>
        <dbReference type="ChEBI" id="CHEBI:61557"/>
        <dbReference type="ChEBI" id="CHEBI:140395"/>
        <dbReference type="EC" id="2.7.7.6"/>
    </reaction>
    <physiologicalReaction direction="left-to-right" evidence="11">
        <dbReference type="Rhea" id="RHEA:21249"/>
    </physiologicalReaction>
</comment>
<dbReference type="InterPro" id="IPR007642">
    <property type="entry name" value="RNA_pol_Rpb2_2"/>
</dbReference>
<dbReference type="Gene3D" id="3.90.1800.10">
    <property type="entry name" value="RNA polymerase alpha subunit dimerisation domain"/>
    <property type="match status" value="1"/>
</dbReference>
<dbReference type="InterPro" id="IPR009674">
    <property type="entry name" value="Rpa2_dom_4"/>
</dbReference>
<evidence type="ECO:0000259" key="17">
    <source>
        <dbReference type="Pfam" id="PF04563"/>
    </source>
</evidence>
<dbReference type="InterPro" id="IPR007121">
    <property type="entry name" value="RNA_pol_bsu_CS"/>
</dbReference>
<comment type="subcellular location">
    <subcellularLocation>
        <location evidence="1">Nucleus</location>
        <location evidence="1">Nucleolus</location>
    </subcellularLocation>
</comment>
<keyword evidence="21" id="KW-1185">Reference proteome</keyword>
<dbReference type="InterPro" id="IPR007644">
    <property type="entry name" value="RNA_pol_bsu_protrusion"/>
</dbReference>
<evidence type="ECO:0000256" key="13">
    <source>
        <dbReference type="RuleBase" id="RU363031"/>
    </source>
</evidence>
<dbReference type="STRING" id="1047168.A0A0F4GH52"/>
<evidence type="ECO:0000256" key="8">
    <source>
        <dbReference type="ARBA" id="ARBA00022833"/>
    </source>
</evidence>
<accession>A0A0F4GH52</accession>
<dbReference type="SUPFAM" id="SSF64484">
    <property type="entry name" value="beta and beta-prime subunits of DNA dependent RNA-polymerase"/>
    <property type="match status" value="1"/>
</dbReference>
<dbReference type="InterPro" id="IPR007645">
    <property type="entry name" value="RNA_pol_Rpb2_3"/>
</dbReference>
<dbReference type="GO" id="GO:0003677">
    <property type="term" value="F:DNA binding"/>
    <property type="evidence" value="ECO:0007669"/>
    <property type="project" value="InterPro"/>
</dbReference>
<reference evidence="20 21" key="1">
    <citation type="submission" date="2015-03" db="EMBL/GenBank/DDBJ databases">
        <title>RNA-seq based gene annotation and comparative genomics of four Zymoseptoria species reveal species-specific pathogenicity related genes and transposable element activity.</title>
        <authorList>
            <person name="Grandaubert J."/>
            <person name="Bhattacharyya A."/>
            <person name="Stukenbrock E.H."/>
        </authorList>
    </citation>
    <scope>NUCLEOTIDE SEQUENCE [LARGE SCALE GENOMIC DNA]</scope>
    <source>
        <strain evidence="20 21">Zb18110</strain>
    </source>
</reference>
<comment type="similarity">
    <text evidence="2 12">Belongs to the RNA polymerase beta chain family.</text>
</comment>
<gene>
    <name evidence="20" type="ORF">TI39_contig601g00016</name>
</gene>
<keyword evidence="7" id="KW-0863">Zinc-finger</keyword>
<dbReference type="EMBL" id="LAFY01000593">
    <property type="protein sequence ID" value="KJX96794.1"/>
    <property type="molecule type" value="Genomic_DNA"/>
</dbReference>
<dbReference type="FunFam" id="2.40.270.10:FF:000011">
    <property type="entry name" value="DNA-directed RNA polymerase subunit beta"/>
    <property type="match status" value="1"/>
</dbReference>
<dbReference type="Gene3D" id="3.90.1110.10">
    <property type="entry name" value="RNA polymerase Rpb2, domain 2"/>
    <property type="match status" value="1"/>
</dbReference>
<evidence type="ECO:0000259" key="15">
    <source>
        <dbReference type="Pfam" id="PF04560"/>
    </source>
</evidence>
<dbReference type="GO" id="GO:0032549">
    <property type="term" value="F:ribonucleoside binding"/>
    <property type="evidence" value="ECO:0007669"/>
    <property type="project" value="InterPro"/>
</dbReference>
<name>A0A0F4GH52_9PEZI</name>
<sequence>MAPTSKATSNSKWTEQYDTLRREELFRNPPSKKTAYPELAEAIRPHVDSFNTIFVENGQLQHALKDIGTKTFLDGNGQQNEEGGRRSRLQVRVKEVFLEKPQLPSSNKLEGRREILPVECRERHVTYRGRFRGRFEHRVNGGEWKETVRDFGNLPVMLRSNRCHLEGLSPRDLVNKREETEELGGYFIVNGIEKLVRMLIVNRRNYPMAIIRPSFEGRGATYTKYGIQIRSVRPDQTSQTNVLHYLSDGNVTFRFSWRKNEFLVPVLMVLKALTETNDREIFEGIVGPASSKGLDSKQFVTDRVELLLRTYKAYNLHGRSKTRAYLGSKFRVVLGVPEDLSDEAAGTEFLRKIAMPHLGSYEVTEANDSDKFRMLIFMIRKLYSLVEGECTIDNPDAVQNQEILLPGALYGMIIKERIEEWLTSIGLSLREWGRSNNWPSFNSRDFDKDFMPKIIRKTNENLGQALDYFLSTGNLVSPTGLDLQQVSGFTVVAEKINFFRFIAHFRMVHRGSFFAQLKTTTVRKLLPESWGFLCPVHTPDGSPCGLLNHLAHKCKIATESVDASGVPSLISQMGIASVSDATLEDSVSVQLDGRILGFCSPKQAKLIADTLRYWKVEGNKGVPTELEIGYVPLSIGGQYPGVYMFSQAARMYRPVKYLPLEKLDYVGPFEQPFMSIACTEPEVTSGDSTHVEFDVTNILSIIANQTPFSNQNQSPRNMYQCQMGKQTMGTPGTALKYRTDNKSYRLQTGQTPVVRTPKHNEYGLDNFPNGTNAVVAVISYTGYDMDDAMIINKSAHERGFGYGTIYKAKKIDLAAESKSTRGGRGGAITNMFGFAPGAVVKSSWRETLDDDGLGRVGVKLQEGDPVASTYSVVKDPLTGEYVNKDGISHIHRYKDTEPGYIEEIKMIGNEAGTSDPCQAISIRYRIPRSPVIGDKFSSRHGQKGVCSQKWPTIDMPFTESGMQPDVIINPHAFPSRMTIGMFVESLAGKSGALHGLAQDCTPFKFKDKEGETAVEYFGHQLKRAGYNYYGNEPMYSGITGEELAADIYIGVVYYQRLRHMVNDKFQVRTTGPVTPLTGQPIKGRAKGGGIRVGEMERDALLAHGTAFLLQDRLMNCSDYTKASICKACGSFLSTQPSVNQSFARRREGGRVRCRRCSRKASTKDPKSLCWEDKKGEKWVGGDEVTTVAVPGVLKYLDVELAAMGIRMKFQVGP</sequence>
<organism evidence="20 21">
    <name type="scientific">Zymoseptoria brevis</name>
    <dbReference type="NCBI Taxonomy" id="1047168"/>
    <lineage>
        <taxon>Eukaryota</taxon>
        <taxon>Fungi</taxon>
        <taxon>Dikarya</taxon>
        <taxon>Ascomycota</taxon>
        <taxon>Pezizomycotina</taxon>
        <taxon>Dothideomycetes</taxon>
        <taxon>Dothideomycetidae</taxon>
        <taxon>Mycosphaerellales</taxon>
        <taxon>Mycosphaerellaceae</taxon>
        <taxon>Zymoseptoria</taxon>
    </lineage>
</organism>
<feature type="domain" description="RNA polymerase Rpb2" evidence="15">
    <location>
        <begin position="1088"/>
        <end position="1162"/>
    </location>
</feature>
<dbReference type="GO" id="GO:0003899">
    <property type="term" value="F:DNA-directed RNA polymerase activity"/>
    <property type="evidence" value="ECO:0007669"/>
    <property type="project" value="UniProtKB-EC"/>
</dbReference>
<dbReference type="Gene3D" id="3.90.1070.20">
    <property type="match status" value="1"/>
</dbReference>
<evidence type="ECO:0000256" key="10">
    <source>
        <dbReference type="ARBA" id="ARBA00023242"/>
    </source>
</evidence>
<dbReference type="InterPro" id="IPR007120">
    <property type="entry name" value="DNA-dir_RNAP_su2_dom"/>
</dbReference>
<keyword evidence="10" id="KW-0539">Nucleus</keyword>
<dbReference type="InterPro" id="IPR015712">
    <property type="entry name" value="DNA-dir_RNA_pol_su2"/>
</dbReference>
<evidence type="ECO:0000256" key="7">
    <source>
        <dbReference type="ARBA" id="ARBA00022771"/>
    </source>
</evidence>
<feature type="domain" description="DNA-directed RNA polymerase I subunit RPA2" evidence="19">
    <location>
        <begin position="596"/>
        <end position="653"/>
    </location>
</feature>
<evidence type="ECO:0000313" key="20">
    <source>
        <dbReference type="EMBL" id="KJX96794.1"/>
    </source>
</evidence>
<evidence type="ECO:0000313" key="21">
    <source>
        <dbReference type="Proteomes" id="UP000033647"/>
    </source>
</evidence>
<dbReference type="FunFam" id="3.90.1100.10:FF:000016">
    <property type="entry name" value="DNA-directed RNA polymerase subunit beta"/>
    <property type="match status" value="1"/>
</dbReference>
<keyword evidence="8" id="KW-0862">Zinc</keyword>
<dbReference type="FunFam" id="3.90.1110.10:FF:000007">
    <property type="entry name" value="DNA-directed RNA polymerase subunit beta"/>
    <property type="match status" value="1"/>
</dbReference>
<evidence type="ECO:0000259" key="18">
    <source>
        <dbReference type="Pfam" id="PF04565"/>
    </source>
</evidence>
<evidence type="ECO:0000256" key="11">
    <source>
        <dbReference type="ARBA" id="ARBA00047768"/>
    </source>
</evidence>
<dbReference type="OrthoDB" id="10248617at2759"/>
<dbReference type="GO" id="GO:0006363">
    <property type="term" value="P:termination of RNA polymerase I transcription"/>
    <property type="evidence" value="ECO:0007669"/>
    <property type="project" value="EnsemblFungi"/>
</dbReference>
<evidence type="ECO:0000259" key="16">
    <source>
        <dbReference type="Pfam" id="PF04561"/>
    </source>
</evidence>
<keyword evidence="5 13" id="KW-0548">Nucleotidyltransferase</keyword>
<evidence type="ECO:0000256" key="6">
    <source>
        <dbReference type="ARBA" id="ARBA00022723"/>
    </source>
</evidence>
<dbReference type="Gene3D" id="2.40.50.150">
    <property type="match status" value="1"/>
</dbReference>
<dbReference type="GO" id="GO:0006361">
    <property type="term" value="P:transcription initiation at RNA polymerase I promoter"/>
    <property type="evidence" value="ECO:0007669"/>
    <property type="project" value="EnsemblFungi"/>
</dbReference>
<dbReference type="FunFam" id="3.90.1100.10:FF:000008">
    <property type="entry name" value="DNA-directed RNA polymerase subunit beta"/>
    <property type="match status" value="1"/>
</dbReference>
<evidence type="ECO:0000256" key="5">
    <source>
        <dbReference type="ARBA" id="ARBA00022695"/>
    </source>
</evidence>
<dbReference type="FunFam" id="3.90.1070.20:FF:000003">
    <property type="entry name" value="DNA-directed RNA polymerase subunit beta"/>
    <property type="match status" value="1"/>
</dbReference>
<keyword evidence="3 13" id="KW-0240">DNA-directed RNA polymerase</keyword>
<dbReference type="Pfam" id="PF06883">
    <property type="entry name" value="RNA_pol_Rpa2_4"/>
    <property type="match status" value="1"/>
</dbReference>
<keyword evidence="9 13" id="KW-0804">Transcription</keyword>
<dbReference type="GO" id="GO:0008270">
    <property type="term" value="F:zinc ion binding"/>
    <property type="evidence" value="ECO:0007669"/>
    <property type="project" value="UniProtKB-KW"/>
</dbReference>